<dbReference type="Pfam" id="PF07940">
    <property type="entry name" value="Hepar_II_III_C"/>
    <property type="match status" value="1"/>
</dbReference>
<evidence type="ECO:0000256" key="1">
    <source>
        <dbReference type="ARBA" id="ARBA00004418"/>
    </source>
</evidence>
<dbReference type="Proteomes" id="UP000216024">
    <property type="component" value="Unassembled WGS sequence"/>
</dbReference>
<proteinExistence type="predicted"/>
<evidence type="ECO:0000256" key="4">
    <source>
        <dbReference type="ARBA" id="ARBA00023239"/>
    </source>
</evidence>
<evidence type="ECO:0000313" key="9">
    <source>
        <dbReference type="Proteomes" id="UP000216024"/>
    </source>
</evidence>
<comment type="caution">
    <text evidence="8">The sequence shown here is derived from an EMBL/GenBank/DDBJ whole genome shotgun (WGS) entry which is preliminary data.</text>
</comment>
<dbReference type="PANTHER" id="PTHR39210:SF1">
    <property type="entry name" value="HEPARIN-SULFATE LYASE"/>
    <property type="match status" value="1"/>
</dbReference>
<sequence>MVNGSVDMYNLQDIMNREKINVFSFQNLSDEQTIEFSDNIIKGYYLTRQKTLIQLGEGDIWGNAKQLSVDRSVLFWLHSLSFLPILCTAYEMTGIDKYMDKAMELMDIWNELYIQDSKEEFSWHDHSTAIRLINISKLFECWKVKNWNGKNCNKFLEMVDIHLRKLVEESFYMVNHNHGLDQDIAVFVGATVFDILEESNKYKQIALERLDKQINYLFANDGSYKEHSPHYSLLICTRLFDLLNFAYSTNQQDKVSNVKTILEKALKFIRDVTYKDGLLSNLGDSENVDVKKYIFNKRLRDCQVDIINMVEEVFNGKRKTNAIYKDGNYAILNTEESQLIFSSSFHTRVHKHHDDLSFILYGHNQPLLIDCGKYNYNYNDKERQYVISAMGHNTVMVDDMNTDIKRLNIGKSGIINYYFGKEKSFVSGIQCLYEGIIHNRSIISIKEKEFIILDEIKGYKNHKFEQLFNFHPTIECQINQNMIVGRLEDNSEIYVTDLLRDSKNIILHKGENEQFRGWCSLEYNKIEPTYQGTFVKEGTNARFATHICLDKENIFVNSFEWIDDRIKISYDNKYMTIIDGKSNKYIQIDDQLIQANKLNKLKIQEAIDENIQYVYKKKYTEERNRRELLEKKVMGIDEINMHSDKVSPQKIGEEIAWECDANGEGLQYAWYIYRNGQIYEKISYKKTNKLKWKPNISGKYIIKVFVKNDKGNKIIKKSGIYIIQE</sequence>
<dbReference type="InterPro" id="IPR011123">
    <property type="entry name" value="Y_Y_Y"/>
</dbReference>
<evidence type="ECO:0000259" key="6">
    <source>
        <dbReference type="Pfam" id="PF07940"/>
    </source>
</evidence>
<reference evidence="8 9" key="1">
    <citation type="submission" date="2017-06" db="EMBL/GenBank/DDBJ databases">
        <title>Draft genome sequence of anaerobic fermentative bacterium Anaeromicrobium sediminis DY2726D isolated from West Pacific Ocean sediments.</title>
        <authorList>
            <person name="Zeng X."/>
        </authorList>
    </citation>
    <scope>NUCLEOTIDE SEQUENCE [LARGE SCALE GENOMIC DNA]</scope>
    <source>
        <strain evidence="8 9">DY2726D</strain>
    </source>
</reference>
<evidence type="ECO:0000256" key="3">
    <source>
        <dbReference type="ARBA" id="ARBA00022764"/>
    </source>
</evidence>
<keyword evidence="9" id="KW-1185">Reference proteome</keyword>
<dbReference type="Gene3D" id="2.70.98.70">
    <property type="match status" value="1"/>
</dbReference>
<feature type="domain" description="Heparinase II/III-like C-terminal" evidence="6">
    <location>
        <begin position="324"/>
        <end position="524"/>
    </location>
</feature>
<dbReference type="PANTHER" id="PTHR39210">
    <property type="entry name" value="HEPARIN-SULFATE LYASE"/>
    <property type="match status" value="1"/>
</dbReference>
<dbReference type="GO" id="GO:0042597">
    <property type="term" value="C:periplasmic space"/>
    <property type="evidence" value="ECO:0007669"/>
    <property type="project" value="UniProtKB-SubCell"/>
</dbReference>
<dbReference type="Pfam" id="PF16889">
    <property type="entry name" value="Hepar_II_III_N"/>
    <property type="match status" value="1"/>
</dbReference>
<keyword evidence="3" id="KW-0574">Periplasm</keyword>
<evidence type="ECO:0008006" key="10">
    <source>
        <dbReference type="Google" id="ProtNLM"/>
    </source>
</evidence>
<evidence type="ECO:0000313" key="8">
    <source>
        <dbReference type="EMBL" id="PAB58269.1"/>
    </source>
</evidence>
<dbReference type="EMBL" id="NIBG01000017">
    <property type="protein sequence ID" value="PAB58269.1"/>
    <property type="molecule type" value="Genomic_DNA"/>
</dbReference>
<feature type="domain" description="Two component regulator three Y" evidence="5">
    <location>
        <begin position="661"/>
        <end position="716"/>
    </location>
</feature>
<feature type="domain" description="Heparin-sulfate lyase N-terminal" evidence="7">
    <location>
        <begin position="56"/>
        <end position="291"/>
    </location>
</feature>
<evidence type="ECO:0000259" key="5">
    <source>
        <dbReference type="Pfam" id="PF07495"/>
    </source>
</evidence>
<dbReference type="OrthoDB" id="7335480at2"/>
<evidence type="ECO:0000259" key="7">
    <source>
        <dbReference type="Pfam" id="PF16889"/>
    </source>
</evidence>
<accession>A0A267MFC1</accession>
<protein>
    <recommendedName>
        <fullName evidence="10">Heparin-sulfate lyase N-terminal domain-containing protein</fullName>
    </recommendedName>
</protein>
<dbReference type="InterPro" id="IPR008929">
    <property type="entry name" value="Chondroitin_lyas"/>
</dbReference>
<dbReference type="InterPro" id="IPR031680">
    <property type="entry name" value="Hepar_II_III_N"/>
</dbReference>
<gene>
    <name evidence="8" type="ORF">CCE28_15855</name>
</gene>
<keyword evidence="4" id="KW-0456">Lyase</keyword>
<dbReference type="Gene3D" id="1.50.10.100">
    <property type="entry name" value="Chondroitin AC/alginate lyase"/>
    <property type="match status" value="1"/>
</dbReference>
<keyword evidence="2" id="KW-0732">Signal</keyword>
<dbReference type="InterPro" id="IPR012480">
    <property type="entry name" value="Hepar_II_III_C"/>
</dbReference>
<name>A0A267MFC1_9FIRM</name>
<comment type="subcellular location">
    <subcellularLocation>
        <location evidence="1">Periplasm</location>
    </subcellularLocation>
</comment>
<dbReference type="SUPFAM" id="SSF48230">
    <property type="entry name" value="Chondroitin AC/alginate lyase"/>
    <property type="match status" value="1"/>
</dbReference>
<organism evidence="8 9">
    <name type="scientific">Anaeromicrobium sediminis</name>
    <dbReference type="NCBI Taxonomy" id="1478221"/>
    <lineage>
        <taxon>Bacteria</taxon>
        <taxon>Bacillati</taxon>
        <taxon>Bacillota</taxon>
        <taxon>Clostridia</taxon>
        <taxon>Peptostreptococcales</taxon>
        <taxon>Thermotaleaceae</taxon>
        <taxon>Anaeromicrobium</taxon>
    </lineage>
</organism>
<evidence type="ECO:0000256" key="2">
    <source>
        <dbReference type="ARBA" id="ARBA00022729"/>
    </source>
</evidence>
<dbReference type="GO" id="GO:0016829">
    <property type="term" value="F:lyase activity"/>
    <property type="evidence" value="ECO:0007669"/>
    <property type="project" value="UniProtKB-KW"/>
</dbReference>
<dbReference type="AlphaFoldDB" id="A0A267MFC1"/>
<dbReference type="Pfam" id="PF07495">
    <property type="entry name" value="Y_Y_Y"/>
    <property type="match status" value="1"/>
</dbReference>